<sequence length="316" mass="35070">MRFLALLVVAGGTTLAAASQQLEKRVPTTFQTLVRREDSTSVSLEPVDLVTQILIHPITSEPLETSLADPADLLEPADFITKTMIHPITTEAPIILATHSDLLEPADFFTKTMIHPVTTEVPVALPRGDEDEYDEYRDFISRELHNDWIHLETTEALVNPLATISDLLEPVDFITKTMIHPITTEALVTLAAISDLDPADFITKTMVHPITTEAPVVLPRQEVTEPFLSTYTRAEQTWINPITTSIEVFDPWQGPPVVDANEDLPSFVLPTKCTATSCRQTRTRRSTTTTSQTGEPTLITKLPFTEPTLVTKVLHN</sequence>
<evidence type="ECO:0000313" key="3">
    <source>
        <dbReference type="Proteomes" id="UP000700596"/>
    </source>
</evidence>
<reference evidence="2" key="1">
    <citation type="journal article" date="2021" name="Nat. Commun.">
        <title>Genetic determinants of endophytism in the Arabidopsis root mycobiome.</title>
        <authorList>
            <person name="Mesny F."/>
            <person name="Miyauchi S."/>
            <person name="Thiergart T."/>
            <person name="Pickel B."/>
            <person name="Atanasova L."/>
            <person name="Karlsson M."/>
            <person name="Huettel B."/>
            <person name="Barry K.W."/>
            <person name="Haridas S."/>
            <person name="Chen C."/>
            <person name="Bauer D."/>
            <person name="Andreopoulos W."/>
            <person name="Pangilinan J."/>
            <person name="LaButti K."/>
            <person name="Riley R."/>
            <person name="Lipzen A."/>
            <person name="Clum A."/>
            <person name="Drula E."/>
            <person name="Henrissat B."/>
            <person name="Kohler A."/>
            <person name="Grigoriev I.V."/>
            <person name="Martin F.M."/>
            <person name="Hacquard S."/>
        </authorList>
    </citation>
    <scope>NUCLEOTIDE SEQUENCE</scope>
    <source>
        <strain evidence="2">MPI-CAGE-CH-0243</strain>
    </source>
</reference>
<dbReference type="Proteomes" id="UP000700596">
    <property type="component" value="Unassembled WGS sequence"/>
</dbReference>
<protein>
    <submittedName>
        <fullName evidence="2">Uncharacterized protein</fullName>
    </submittedName>
</protein>
<dbReference type="EMBL" id="JAGMWT010000026">
    <property type="protein sequence ID" value="KAH7110843.1"/>
    <property type="molecule type" value="Genomic_DNA"/>
</dbReference>
<organism evidence="2 3">
    <name type="scientific">Dendryphion nanum</name>
    <dbReference type="NCBI Taxonomy" id="256645"/>
    <lineage>
        <taxon>Eukaryota</taxon>
        <taxon>Fungi</taxon>
        <taxon>Dikarya</taxon>
        <taxon>Ascomycota</taxon>
        <taxon>Pezizomycotina</taxon>
        <taxon>Dothideomycetes</taxon>
        <taxon>Pleosporomycetidae</taxon>
        <taxon>Pleosporales</taxon>
        <taxon>Torulaceae</taxon>
        <taxon>Dendryphion</taxon>
    </lineage>
</organism>
<feature type="signal peptide" evidence="1">
    <location>
        <begin position="1"/>
        <end position="18"/>
    </location>
</feature>
<comment type="caution">
    <text evidence="2">The sequence shown here is derived from an EMBL/GenBank/DDBJ whole genome shotgun (WGS) entry which is preliminary data.</text>
</comment>
<evidence type="ECO:0000313" key="2">
    <source>
        <dbReference type="EMBL" id="KAH7110843.1"/>
    </source>
</evidence>
<keyword evidence="1" id="KW-0732">Signal</keyword>
<dbReference type="AlphaFoldDB" id="A0A9P9D1E9"/>
<name>A0A9P9D1E9_9PLEO</name>
<keyword evidence="3" id="KW-1185">Reference proteome</keyword>
<feature type="chain" id="PRO_5040212584" evidence="1">
    <location>
        <begin position="19"/>
        <end position="316"/>
    </location>
</feature>
<accession>A0A9P9D1E9</accession>
<gene>
    <name evidence="2" type="ORF">B0J11DRAFT_544099</name>
</gene>
<evidence type="ECO:0000256" key="1">
    <source>
        <dbReference type="SAM" id="SignalP"/>
    </source>
</evidence>
<proteinExistence type="predicted"/>